<dbReference type="Gene3D" id="3.20.20.80">
    <property type="entry name" value="Glycosidases"/>
    <property type="match status" value="1"/>
</dbReference>
<comment type="caution">
    <text evidence="2">The sequence shown here is derived from an EMBL/GenBank/DDBJ whole genome shotgun (WGS) entry which is preliminary data.</text>
</comment>
<evidence type="ECO:0000313" key="2">
    <source>
        <dbReference type="EMBL" id="KFI60730.1"/>
    </source>
</evidence>
<sequence length="222" mass="24777">MRYGNHGKEQIIHGLDISNWKPDFNPDLVPFDFLMVQTTWGAGEFTGNGIVQGVWTGADAKIQRCIALGKPFGYVHYIRGVGAESEARFFARHTSGYLHRGLPCVDWESADNAAWGNVNYLDRFLAEYIAITKVKPLVYVQQSAMGALAGISRKRDCGLWVAQYADDSATGYQSHPWNENAYACAMRQYSSHGRLPGYAGDLDLDLFYGDRTAWDKYVKCGA</sequence>
<dbReference type="Proteomes" id="UP000029067">
    <property type="component" value="Unassembled WGS sequence"/>
</dbReference>
<gene>
    <name evidence="2" type="ORF">BCUN_1893</name>
</gene>
<accession>A0A087APN0</accession>
<reference evidence="2 3" key="1">
    <citation type="submission" date="2014-03" db="EMBL/GenBank/DDBJ databases">
        <title>Genomics of Bifidobacteria.</title>
        <authorList>
            <person name="Ventura M."/>
            <person name="Milani C."/>
            <person name="Lugli G.A."/>
        </authorList>
    </citation>
    <scope>NUCLEOTIDE SEQUENCE [LARGE SCALE GENOMIC DNA]</scope>
    <source>
        <strain evidence="2 3">LMG 10738</strain>
    </source>
</reference>
<proteinExistence type="inferred from homology"/>
<evidence type="ECO:0000313" key="3">
    <source>
        <dbReference type="Proteomes" id="UP000029067"/>
    </source>
</evidence>
<dbReference type="PROSITE" id="PS51904">
    <property type="entry name" value="GLYCOSYL_HYDROL_F25_2"/>
    <property type="match status" value="1"/>
</dbReference>
<dbReference type="InterPro" id="IPR017853">
    <property type="entry name" value="GH"/>
</dbReference>
<name>A0A087APN0_9BIFI</name>
<dbReference type="GO" id="GO:0009253">
    <property type="term" value="P:peptidoglycan catabolic process"/>
    <property type="evidence" value="ECO:0007669"/>
    <property type="project" value="InterPro"/>
</dbReference>
<organism evidence="2 3">
    <name type="scientific">Bifidobacterium cuniculi</name>
    <dbReference type="NCBI Taxonomy" id="1688"/>
    <lineage>
        <taxon>Bacteria</taxon>
        <taxon>Bacillati</taxon>
        <taxon>Actinomycetota</taxon>
        <taxon>Actinomycetes</taxon>
        <taxon>Bifidobacteriales</taxon>
        <taxon>Bifidobacteriaceae</taxon>
        <taxon>Bifidobacterium</taxon>
    </lineage>
</organism>
<comment type="similarity">
    <text evidence="1">Belongs to the glycosyl hydrolase 25 family.</text>
</comment>
<dbReference type="SUPFAM" id="SSF51445">
    <property type="entry name" value="(Trans)glycosidases"/>
    <property type="match status" value="1"/>
</dbReference>
<dbReference type="InterPro" id="IPR002053">
    <property type="entry name" value="Glyco_hydro_25"/>
</dbReference>
<keyword evidence="3" id="KW-1185">Reference proteome</keyword>
<dbReference type="STRING" id="1688.BCUN_1893"/>
<dbReference type="AlphaFoldDB" id="A0A087APN0"/>
<dbReference type="GO" id="GO:0003796">
    <property type="term" value="F:lysozyme activity"/>
    <property type="evidence" value="ECO:0007669"/>
    <property type="project" value="InterPro"/>
</dbReference>
<dbReference type="OrthoDB" id="287365at2"/>
<dbReference type="RefSeq" id="WP_051920981.1">
    <property type="nucleotide sequence ID" value="NZ_JGYV01000018.1"/>
</dbReference>
<dbReference type="PANTHER" id="PTHR34135:SF2">
    <property type="entry name" value="LYSOZYME"/>
    <property type="match status" value="1"/>
</dbReference>
<dbReference type="eggNOG" id="COG3757">
    <property type="taxonomic scope" value="Bacteria"/>
</dbReference>
<dbReference type="PANTHER" id="PTHR34135">
    <property type="entry name" value="LYSOZYME"/>
    <property type="match status" value="1"/>
</dbReference>
<evidence type="ECO:0000256" key="1">
    <source>
        <dbReference type="ARBA" id="ARBA00010646"/>
    </source>
</evidence>
<protein>
    <submittedName>
        <fullName evidence="2">Glycosyl hydrolase family 25</fullName>
    </submittedName>
</protein>
<keyword evidence="2" id="KW-0378">Hydrolase</keyword>
<dbReference type="GO" id="GO:0016998">
    <property type="term" value="P:cell wall macromolecule catabolic process"/>
    <property type="evidence" value="ECO:0007669"/>
    <property type="project" value="InterPro"/>
</dbReference>
<dbReference type="GO" id="GO:0016052">
    <property type="term" value="P:carbohydrate catabolic process"/>
    <property type="evidence" value="ECO:0007669"/>
    <property type="project" value="TreeGrafter"/>
</dbReference>
<dbReference type="EMBL" id="JGYV01000018">
    <property type="protein sequence ID" value="KFI60730.1"/>
    <property type="molecule type" value="Genomic_DNA"/>
</dbReference>
<dbReference type="Pfam" id="PF01183">
    <property type="entry name" value="Glyco_hydro_25"/>
    <property type="match status" value="1"/>
</dbReference>